<dbReference type="SMART" id="SM00322">
    <property type="entry name" value="KH"/>
    <property type="match status" value="1"/>
</dbReference>
<evidence type="ECO:0000256" key="6">
    <source>
        <dbReference type="ARBA" id="ARBA00023242"/>
    </source>
</evidence>
<dbReference type="InterPro" id="IPR055211">
    <property type="entry name" value="KH_PNO1_2nd"/>
</dbReference>
<sequence length="254" mass="28332">MPAPTALLQPEVAPEDVPLPDAGEDDVLITPTAEIPAKLEIVQPAANAEDVDMTTVDEESRPKFPPGKDTIIRRSEIRKIPIPPHRVTPLKSQWSKVYSPLVEHCRLQVRFNIRTKSVELRTSKHTESTAAIQKGADFVQAFAYGFDVDDAIALLRMDSLYIQTFEIKDIRTLNPEANSRAIGRIAGKDGKMKFSIENATKTRIVLADSKVHILGDFKNIGMARESITSLILGRTPGKVYNNLRTISSRMKERF</sequence>
<reference evidence="11" key="1">
    <citation type="journal article" date="2023" name="Mol. Plant Microbe Interact.">
        <title>Elucidating the Obligate Nature and Biological Capacity of an Invasive Fungal Corn Pathogen.</title>
        <authorList>
            <person name="MacCready J.S."/>
            <person name="Roggenkamp E.M."/>
            <person name="Gdanetz K."/>
            <person name="Chilvers M.I."/>
        </authorList>
    </citation>
    <scope>NUCLEOTIDE SEQUENCE</scope>
    <source>
        <strain evidence="11">PM02</strain>
    </source>
</reference>
<dbReference type="GO" id="GO:0003723">
    <property type="term" value="F:RNA binding"/>
    <property type="evidence" value="ECO:0007669"/>
    <property type="project" value="UniProtKB-KW"/>
</dbReference>
<dbReference type="InterPro" id="IPR036612">
    <property type="entry name" value="KH_dom_type_1_sf"/>
</dbReference>
<comment type="subunit">
    <text evidence="3">Component of the small ribosomal subunit, ribosomal RNA processing complex (SSU RRP complex).</text>
</comment>
<evidence type="ECO:0000259" key="10">
    <source>
        <dbReference type="SMART" id="SM00322"/>
    </source>
</evidence>
<dbReference type="FunFam" id="3.30.1370.10:FF:000009">
    <property type="entry name" value="RNA-binding protein PNO1"/>
    <property type="match status" value="1"/>
</dbReference>
<comment type="caution">
    <text evidence="11">The sequence shown here is derived from an EMBL/GenBank/DDBJ whole genome shotgun (WGS) entry which is preliminary data.</text>
</comment>
<evidence type="ECO:0000256" key="1">
    <source>
        <dbReference type="ARBA" id="ARBA00004604"/>
    </source>
</evidence>
<gene>
    <name evidence="11" type="ORF">P8C59_006751</name>
</gene>
<dbReference type="AlphaFoldDB" id="A0AAD9I6Y3"/>
<keyword evidence="6" id="KW-0539">Nucleus</keyword>
<evidence type="ECO:0000256" key="2">
    <source>
        <dbReference type="ARBA" id="ARBA00007515"/>
    </source>
</evidence>
<evidence type="ECO:0000313" key="12">
    <source>
        <dbReference type="Proteomes" id="UP001217918"/>
    </source>
</evidence>
<dbReference type="Proteomes" id="UP001217918">
    <property type="component" value="Unassembled WGS sequence"/>
</dbReference>
<keyword evidence="5" id="KW-0694">RNA-binding</keyword>
<dbReference type="Pfam" id="PF22891">
    <property type="entry name" value="KH_PNO1_2nd"/>
    <property type="match status" value="1"/>
</dbReference>
<name>A0AAD9I6Y3_9PEZI</name>
<feature type="domain" description="K Homology" evidence="10">
    <location>
        <begin position="169"/>
        <end position="232"/>
    </location>
</feature>
<evidence type="ECO:0000256" key="7">
    <source>
        <dbReference type="ARBA" id="ARBA00025554"/>
    </source>
</evidence>
<comment type="function">
    <text evidence="7">Required for small ribosomal subunit (SSU) synthesis. Has a role in the processing of early nucleolar and late cytoplasmic pre-RNA species.</text>
</comment>
<comment type="subcellular location">
    <subcellularLocation>
        <location evidence="1">Nucleus</location>
        <location evidence="1">Nucleolus</location>
    </subcellularLocation>
</comment>
<keyword evidence="12" id="KW-1185">Reference proteome</keyword>
<protein>
    <recommendedName>
        <fullName evidence="4">Pre-rRNA-processing protein PNO1</fullName>
    </recommendedName>
    <alternativeName>
        <fullName evidence="8">Pre-rRNA-processing protein pno1</fullName>
    </alternativeName>
</protein>
<dbReference type="PANTHER" id="PTHR12826:SF13">
    <property type="entry name" value="RNA-BINDING PROTEIN PNO1"/>
    <property type="match status" value="1"/>
</dbReference>
<dbReference type="InterPro" id="IPR004087">
    <property type="entry name" value="KH_dom"/>
</dbReference>
<accession>A0AAD9I6Y3</accession>
<dbReference type="SUPFAM" id="SSF54791">
    <property type="entry name" value="Eukaryotic type KH-domain (KH-domain type I)"/>
    <property type="match status" value="1"/>
</dbReference>
<dbReference type="GO" id="GO:0005730">
    <property type="term" value="C:nucleolus"/>
    <property type="evidence" value="ECO:0007669"/>
    <property type="project" value="UniProtKB-SubCell"/>
</dbReference>
<evidence type="ECO:0000256" key="9">
    <source>
        <dbReference type="SAM" id="MobiDB-lite"/>
    </source>
</evidence>
<evidence type="ECO:0000256" key="5">
    <source>
        <dbReference type="ARBA" id="ARBA00022884"/>
    </source>
</evidence>
<comment type="similarity">
    <text evidence="2">Belongs to the PNO1 family.</text>
</comment>
<dbReference type="InterPro" id="IPR055212">
    <property type="entry name" value="KH-I_PNO1_first"/>
</dbReference>
<evidence type="ECO:0000256" key="3">
    <source>
        <dbReference type="ARBA" id="ARBA00011420"/>
    </source>
</evidence>
<evidence type="ECO:0000313" key="11">
    <source>
        <dbReference type="EMBL" id="KAK2072394.1"/>
    </source>
</evidence>
<organism evidence="11 12">
    <name type="scientific">Phyllachora maydis</name>
    <dbReference type="NCBI Taxonomy" id="1825666"/>
    <lineage>
        <taxon>Eukaryota</taxon>
        <taxon>Fungi</taxon>
        <taxon>Dikarya</taxon>
        <taxon>Ascomycota</taxon>
        <taxon>Pezizomycotina</taxon>
        <taxon>Sordariomycetes</taxon>
        <taxon>Sordariomycetidae</taxon>
        <taxon>Phyllachorales</taxon>
        <taxon>Phyllachoraceae</taxon>
        <taxon>Phyllachora</taxon>
    </lineage>
</organism>
<evidence type="ECO:0000256" key="8">
    <source>
        <dbReference type="ARBA" id="ARBA00071744"/>
    </source>
</evidence>
<proteinExistence type="inferred from homology"/>
<dbReference type="EMBL" id="JAQQPM010000006">
    <property type="protein sequence ID" value="KAK2072394.1"/>
    <property type="molecule type" value="Genomic_DNA"/>
</dbReference>
<dbReference type="CDD" id="cd22391">
    <property type="entry name" value="KH-I_PNO1_rpt1"/>
    <property type="match status" value="1"/>
</dbReference>
<feature type="region of interest" description="Disordered" evidence="9">
    <location>
        <begin position="1"/>
        <end position="25"/>
    </location>
</feature>
<evidence type="ECO:0000256" key="4">
    <source>
        <dbReference type="ARBA" id="ARBA00016042"/>
    </source>
</evidence>
<dbReference type="CDD" id="cd22392">
    <property type="entry name" value="KH-I_PNO1_rpt2"/>
    <property type="match status" value="1"/>
</dbReference>
<dbReference type="Gene3D" id="3.30.1370.10">
    <property type="entry name" value="K Homology domain, type 1"/>
    <property type="match status" value="2"/>
</dbReference>
<dbReference type="PANTHER" id="PTHR12826">
    <property type="entry name" value="RIBONUCLEASE Y"/>
    <property type="match status" value="1"/>
</dbReference>